<name>A0A6M3L3F0_9ZZZZ</name>
<accession>A0A6M3L3F0</accession>
<sequence>MKALQISGEAPGPEGQWLRTLQADAELSVDRINVRKGMETVERTLREFEAACKGEKCKLTEYANGELGGMSDKSRIQLALQIAKTLSDITKDVVHLERCDYVHRDVIKIAVFRTIDATLKLLPKDDDRKEWMLKFREIWQEIKTGG</sequence>
<dbReference type="EMBL" id="MT142025">
    <property type="protein sequence ID" value="QJA73409.1"/>
    <property type="molecule type" value="Genomic_DNA"/>
</dbReference>
<gene>
    <name evidence="1" type="ORF">MM415A02384_0005</name>
    <name evidence="2" type="ORF">MM415B02590_0004</name>
</gene>
<dbReference type="EMBL" id="MT142830">
    <property type="protein sequence ID" value="QJA89206.1"/>
    <property type="molecule type" value="Genomic_DNA"/>
</dbReference>
<organism evidence="2">
    <name type="scientific">viral metagenome</name>
    <dbReference type="NCBI Taxonomy" id="1070528"/>
    <lineage>
        <taxon>unclassified sequences</taxon>
        <taxon>metagenomes</taxon>
        <taxon>organismal metagenomes</taxon>
    </lineage>
</organism>
<dbReference type="AlphaFoldDB" id="A0A6M3L3F0"/>
<evidence type="ECO:0000313" key="2">
    <source>
        <dbReference type="EMBL" id="QJA89206.1"/>
    </source>
</evidence>
<protein>
    <submittedName>
        <fullName evidence="2">Uncharacterized protein</fullName>
    </submittedName>
</protein>
<evidence type="ECO:0000313" key="1">
    <source>
        <dbReference type="EMBL" id="QJA73409.1"/>
    </source>
</evidence>
<reference evidence="2" key="1">
    <citation type="submission" date="2020-03" db="EMBL/GenBank/DDBJ databases">
        <title>The deep terrestrial virosphere.</title>
        <authorList>
            <person name="Holmfeldt K."/>
            <person name="Nilsson E."/>
            <person name="Simone D."/>
            <person name="Lopez-Fernandez M."/>
            <person name="Wu X."/>
            <person name="de Brujin I."/>
            <person name="Lundin D."/>
            <person name="Andersson A."/>
            <person name="Bertilsson S."/>
            <person name="Dopson M."/>
        </authorList>
    </citation>
    <scope>NUCLEOTIDE SEQUENCE</scope>
    <source>
        <strain evidence="1">MM415A02384</strain>
        <strain evidence="2">MM415B02590</strain>
    </source>
</reference>
<proteinExistence type="predicted"/>